<dbReference type="VEuPathDB" id="FungiDB:H257_03163"/>
<feature type="compositionally biased region" description="Basic and acidic residues" evidence="1">
    <location>
        <begin position="375"/>
        <end position="384"/>
    </location>
</feature>
<dbReference type="GeneID" id="20805159"/>
<dbReference type="AlphaFoldDB" id="W4H2E3"/>
<name>W4H2E3_APHAT</name>
<gene>
    <name evidence="2" type="ORF">H257_03163</name>
</gene>
<evidence type="ECO:0000313" key="2">
    <source>
        <dbReference type="EMBL" id="ETV85424.1"/>
    </source>
</evidence>
<protein>
    <submittedName>
        <fullName evidence="2">Uncharacterized protein</fullName>
    </submittedName>
</protein>
<evidence type="ECO:0000256" key="1">
    <source>
        <dbReference type="SAM" id="MobiDB-lite"/>
    </source>
</evidence>
<accession>W4H2E3</accession>
<dbReference type="EMBL" id="KI913118">
    <property type="protein sequence ID" value="ETV85424.1"/>
    <property type="molecule type" value="Genomic_DNA"/>
</dbReference>
<dbReference type="RefSeq" id="XP_009825442.1">
    <property type="nucleotide sequence ID" value="XM_009827140.1"/>
</dbReference>
<feature type="region of interest" description="Disordered" evidence="1">
    <location>
        <begin position="363"/>
        <end position="384"/>
    </location>
</feature>
<sequence>MVNNAAQQFKRNQAAIGDQATLFGCLAFDETNYGVVPVRRDSAGSIFGVVDFGRNEVGIGITPSSVHHLESKLNDVEACLLEYGLDIQNFAPNKSTFNDPDDIAAFLCLLVDEAHSMVGQINTKVNDRLKLIERKKLSEADTMKRNMHTPAVCLDHIAETVAWLRDGDEAIICDDAVKSTMSGVVESFRTVFINLSLLCAADEFCAFVSIAIETLKTTSLTWNEERLNPVAMVVAHLNARGKKLKMLSSTKMAWLTLFYFDDALHTYLDTGVDFYRHVFVPERNPSMPHIRYGRVHEYRGCYIHLQSHTGTRRQGKGTYKDCIIALKKLIAIQESDILTPNGKKRVYDDIHYAKSIKEMAKWNKPGQNKKLSHSNPHDKKNRLSEDIIANDKPTAFWMSRIPPVATVIVATMVFPGTPGPFQVYPGAETGSDRRYRFWPGES</sequence>
<organism evidence="2">
    <name type="scientific">Aphanomyces astaci</name>
    <name type="common">Crayfish plague agent</name>
    <dbReference type="NCBI Taxonomy" id="112090"/>
    <lineage>
        <taxon>Eukaryota</taxon>
        <taxon>Sar</taxon>
        <taxon>Stramenopiles</taxon>
        <taxon>Oomycota</taxon>
        <taxon>Saprolegniomycetes</taxon>
        <taxon>Saprolegniales</taxon>
        <taxon>Verrucalvaceae</taxon>
        <taxon>Aphanomyces</taxon>
    </lineage>
</organism>
<reference evidence="2" key="1">
    <citation type="submission" date="2013-12" db="EMBL/GenBank/DDBJ databases">
        <title>The Genome Sequence of Aphanomyces astaci APO3.</title>
        <authorList>
            <consortium name="The Broad Institute Genomics Platform"/>
            <person name="Russ C."/>
            <person name="Tyler B."/>
            <person name="van West P."/>
            <person name="Dieguez-Uribeondo J."/>
            <person name="Young S.K."/>
            <person name="Zeng Q."/>
            <person name="Gargeya S."/>
            <person name="Fitzgerald M."/>
            <person name="Abouelleil A."/>
            <person name="Alvarado L."/>
            <person name="Chapman S.B."/>
            <person name="Gainer-Dewar J."/>
            <person name="Goldberg J."/>
            <person name="Griggs A."/>
            <person name="Gujja S."/>
            <person name="Hansen M."/>
            <person name="Howarth C."/>
            <person name="Imamovic A."/>
            <person name="Ireland A."/>
            <person name="Larimer J."/>
            <person name="McCowan C."/>
            <person name="Murphy C."/>
            <person name="Pearson M."/>
            <person name="Poon T.W."/>
            <person name="Priest M."/>
            <person name="Roberts A."/>
            <person name="Saif S."/>
            <person name="Shea T."/>
            <person name="Sykes S."/>
            <person name="Wortman J."/>
            <person name="Nusbaum C."/>
            <person name="Birren B."/>
        </authorList>
    </citation>
    <scope>NUCLEOTIDE SEQUENCE [LARGE SCALE GENOMIC DNA]</scope>
    <source>
        <strain evidence="2">APO3</strain>
    </source>
</reference>
<proteinExistence type="predicted"/>